<dbReference type="SUPFAM" id="SSF103473">
    <property type="entry name" value="MFS general substrate transporter"/>
    <property type="match status" value="1"/>
</dbReference>
<dbReference type="Pfam" id="PF04341">
    <property type="entry name" value="DUF485"/>
    <property type="match status" value="1"/>
</dbReference>
<evidence type="ECO:0000256" key="2">
    <source>
        <dbReference type="SAM" id="Phobius"/>
    </source>
</evidence>
<feature type="region of interest" description="Disordered" evidence="1">
    <location>
        <begin position="1"/>
        <end position="49"/>
    </location>
</feature>
<keyword evidence="2" id="KW-1133">Transmembrane helix</keyword>
<keyword evidence="4" id="KW-1185">Reference proteome</keyword>
<dbReference type="RefSeq" id="WP_342591794.1">
    <property type="nucleotide sequence ID" value="NZ_BAAAJV010000051.1"/>
</dbReference>
<sequence length="143" mass="16056">MTTPSPGPDGPAPDRVDPDQAQPDQAQPDQIPPDQIPSDEISPETFRTVQSSEEFTQLRRSFRGFAIPMTIAFLVWYLAYVLLSTYAEGFMSLQVIGNLNLGIILGLSQFLMTFLITWLYIRHANRSLDPISTRIRDELEGAN</sequence>
<dbReference type="InterPro" id="IPR036259">
    <property type="entry name" value="MFS_trans_sf"/>
</dbReference>
<feature type="transmembrane region" description="Helical" evidence="2">
    <location>
        <begin position="99"/>
        <end position="121"/>
    </location>
</feature>
<dbReference type="Proteomes" id="UP000698222">
    <property type="component" value="Unassembled WGS sequence"/>
</dbReference>
<evidence type="ECO:0000313" key="4">
    <source>
        <dbReference type="Proteomes" id="UP000698222"/>
    </source>
</evidence>
<evidence type="ECO:0000256" key="1">
    <source>
        <dbReference type="SAM" id="MobiDB-lite"/>
    </source>
</evidence>
<feature type="compositionally biased region" description="Low complexity" evidence="1">
    <location>
        <begin position="19"/>
        <end position="29"/>
    </location>
</feature>
<protein>
    <submittedName>
        <fullName evidence="3">Uncharacterized membrane protein (DUF485 family)</fullName>
    </submittedName>
</protein>
<reference evidence="3 4" key="1">
    <citation type="submission" date="2021-03" db="EMBL/GenBank/DDBJ databases">
        <title>Sequencing the genomes of 1000 actinobacteria strains.</title>
        <authorList>
            <person name="Klenk H.-P."/>
        </authorList>
    </citation>
    <scope>NUCLEOTIDE SEQUENCE [LARGE SCALE GENOMIC DNA]</scope>
    <source>
        <strain evidence="3 4">DSM 14564</strain>
    </source>
</reference>
<feature type="transmembrane region" description="Helical" evidence="2">
    <location>
        <begin position="65"/>
        <end position="87"/>
    </location>
</feature>
<keyword evidence="2" id="KW-0812">Transmembrane</keyword>
<name>A0ABS4YMI0_9MICO</name>
<dbReference type="PANTHER" id="PTHR38441:SF1">
    <property type="entry name" value="MEMBRANE PROTEIN"/>
    <property type="match status" value="1"/>
</dbReference>
<feature type="compositionally biased region" description="Pro residues" evidence="1">
    <location>
        <begin position="1"/>
        <end position="11"/>
    </location>
</feature>
<keyword evidence="2" id="KW-0472">Membrane</keyword>
<dbReference type="InterPro" id="IPR007436">
    <property type="entry name" value="DUF485"/>
</dbReference>
<dbReference type="EMBL" id="JAGIOC010000001">
    <property type="protein sequence ID" value="MBP2409949.1"/>
    <property type="molecule type" value="Genomic_DNA"/>
</dbReference>
<accession>A0ABS4YMI0</accession>
<evidence type="ECO:0000313" key="3">
    <source>
        <dbReference type="EMBL" id="MBP2409949.1"/>
    </source>
</evidence>
<organism evidence="3 4">
    <name type="scientific">Brachybacterium fresconis</name>
    <dbReference type="NCBI Taxonomy" id="173363"/>
    <lineage>
        <taxon>Bacteria</taxon>
        <taxon>Bacillati</taxon>
        <taxon>Actinomycetota</taxon>
        <taxon>Actinomycetes</taxon>
        <taxon>Micrococcales</taxon>
        <taxon>Dermabacteraceae</taxon>
        <taxon>Brachybacterium</taxon>
    </lineage>
</organism>
<comment type="caution">
    <text evidence="3">The sequence shown here is derived from an EMBL/GenBank/DDBJ whole genome shotgun (WGS) entry which is preliminary data.</text>
</comment>
<gene>
    <name evidence="3" type="ORF">JOF44_002852</name>
</gene>
<proteinExistence type="predicted"/>
<dbReference type="PANTHER" id="PTHR38441">
    <property type="entry name" value="INTEGRAL MEMBRANE PROTEIN-RELATED"/>
    <property type="match status" value="1"/>
</dbReference>